<dbReference type="EMBL" id="JBEDUW010000003">
    <property type="protein sequence ID" value="KAK9939852.1"/>
    <property type="molecule type" value="Genomic_DNA"/>
</dbReference>
<accession>A0AAW1XSR6</accession>
<evidence type="ECO:0000313" key="1">
    <source>
        <dbReference type="EMBL" id="KAK9939852.1"/>
    </source>
</evidence>
<protein>
    <submittedName>
        <fullName evidence="1">Uncharacterized protein</fullName>
    </submittedName>
</protein>
<dbReference type="AlphaFoldDB" id="A0AAW1XSR6"/>
<gene>
    <name evidence="1" type="ORF">M0R45_016534</name>
</gene>
<proteinExistence type="predicted"/>
<name>A0AAW1XSR6_RUBAR</name>
<sequence length="91" mass="10157">MQKVRVHQPFIITKPGAYRKVTVELKIHHLAVDALLKSNQAAFDEATSSAPAFRVLKQLIHRFLLMHIHLESVYADALTATSVSMALQPPV</sequence>
<organism evidence="1 2">
    <name type="scientific">Rubus argutus</name>
    <name type="common">Southern blackberry</name>
    <dbReference type="NCBI Taxonomy" id="59490"/>
    <lineage>
        <taxon>Eukaryota</taxon>
        <taxon>Viridiplantae</taxon>
        <taxon>Streptophyta</taxon>
        <taxon>Embryophyta</taxon>
        <taxon>Tracheophyta</taxon>
        <taxon>Spermatophyta</taxon>
        <taxon>Magnoliopsida</taxon>
        <taxon>eudicotyledons</taxon>
        <taxon>Gunneridae</taxon>
        <taxon>Pentapetalae</taxon>
        <taxon>rosids</taxon>
        <taxon>fabids</taxon>
        <taxon>Rosales</taxon>
        <taxon>Rosaceae</taxon>
        <taxon>Rosoideae</taxon>
        <taxon>Rosoideae incertae sedis</taxon>
        <taxon>Rubus</taxon>
    </lineage>
</organism>
<evidence type="ECO:0000313" key="2">
    <source>
        <dbReference type="Proteomes" id="UP001457282"/>
    </source>
</evidence>
<comment type="caution">
    <text evidence="1">The sequence shown here is derived from an EMBL/GenBank/DDBJ whole genome shotgun (WGS) entry which is preliminary data.</text>
</comment>
<dbReference type="Proteomes" id="UP001457282">
    <property type="component" value="Unassembled WGS sequence"/>
</dbReference>
<reference evidence="1 2" key="1">
    <citation type="journal article" date="2023" name="G3 (Bethesda)">
        <title>A chromosome-length genome assembly and annotation of blackberry (Rubus argutus, cv. 'Hillquist').</title>
        <authorList>
            <person name="Bruna T."/>
            <person name="Aryal R."/>
            <person name="Dudchenko O."/>
            <person name="Sargent D.J."/>
            <person name="Mead D."/>
            <person name="Buti M."/>
            <person name="Cavallini A."/>
            <person name="Hytonen T."/>
            <person name="Andres J."/>
            <person name="Pham M."/>
            <person name="Weisz D."/>
            <person name="Mascagni F."/>
            <person name="Usai G."/>
            <person name="Natali L."/>
            <person name="Bassil N."/>
            <person name="Fernandez G.E."/>
            <person name="Lomsadze A."/>
            <person name="Armour M."/>
            <person name="Olukolu B."/>
            <person name="Poorten T."/>
            <person name="Britton C."/>
            <person name="Davik J."/>
            <person name="Ashrafi H."/>
            <person name="Aiden E.L."/>
            <person name="Borodovsky M."/>
            <person name="Worthington M."/>
        </authorList>
    </citation>
    <scope>NUCLEOTIDE SEQUENCE [LARGE SCALE GENOMIC DNA]</scope>
    <source>
        <strain evidence="1">PI 553951</strain>
    </source>
</reference>
<keyword evidence="2" id="KW-1185">Reference proteome</keyword>